<evidence type="ECO:0000259" key="4">
    <source>
        <dbReference type="PROSITE" id="PS50893"/>
    </source>
</evidence>
<dbReference type="Gene3D" id="3.40.50.300">
    <property type="entry name" value="P-loop containing nucleotide triphosphate hydrolases"/>
    <property type="match status" value="1"/>
</dbReference>
<sequence length="246" mass="28199">MLKLNNLKKTYKSQRQTKVFENLNMSVNKGEFVAIFGPNGCGKSTLLNLIAGLTQLDEGRIVFDGKKVEKLNIGFVFQDYKSSLFPWLKAGENIAFPFTMKNMQKDKADALVKKIYEKYDCNFNLEAYPYELSGGQQQLVALLRSLIIHPDIFLLDEPFSSLDYQTTLLLLEKLSMIWHEMKITTLFVSHEIDDAIFLAQKIILLSNKPTRIIKTFTVPKSYPRKLSFMGSKQFNSIKSNILTLYA</sequence>
<feature type="domain" description="ABC transporter" evidence="4">
    <location>
        <begin position="2"/>
        <end position="232"/>
    </location>
</feature>
<reference evidence="5 6" key="1">
    <citation type="journal article" date="2016" name="Nat. Commun.">
        <title>Thousands of microbial genomes shed light on interconnected biogeochemical processes in an aquifer system.</title>
        <authorList>
            <person name="Anantharaman K."/>
            <person name="Brown C.T."/>
            <person name="Hug L.A."/>
            <person name="Sharon I."/>
            <person name="Castelle C.J."/>
            <person name="Probst A.J."/>
            <person name="Thomas B.C."/>
            <person name="Singh A."/>
            <person name="Wilkins M.J."/>
            <person name="Karaoz U."/>
            <person name="Brodie E.L."/>
            <person name="Williams K.H."/>
            <person name="Hubbard S.S."/>
            <person name="Banfield J.F."/>
        </authorList>
    </citation>
    <scope>NUCLEOTIDE SEQUENCE [LARGE SCALE GENOMIC DNA]</scope>
</reference>
<comment type="caution">
    <text evidence="5">The sequence shown here is derived from an EMBL/GenBank/DDBJ whole genome shotgun (WGS) entry which is preliminary data.</text>
</comment>
<dbReference type="AlphaFoldDB" id="A0A1F5ZGI0"/>
<name>A0A1F5ZGI0_9BACT</name>
<dbReference type="SUPFAM" id="SSF52540">
    <property type="entry name" value="P-loop containing nucleoside triphosphate hydrolases"/>
    <property type="match status" value="1"/>
</dbReference>
<dbReference type="GO" id="GO:0016887">
    <property type="term" value="F:ATP hydrolysis activity"/>
    <property type="evidence" value="ECO:0007669"/>
    <property type="project" value="InterPro"/>
</dbReference>
<evidence type="ECO:0000313" key="5">
    <source>
        <dbReference type="EMBL" id="OGG11609.1"/>
    </source>
</evidence>
<evidence type="ECO:0000256" key="2">
    <source>
        <dbReference type="ARBA" id="ARBA00022741"/>
    </source>
</evidence>
<dbReference type="SMART" id="SM00382">
    <property type="entry name" value="AAA"/>
    <property type="match status" value="1"/>
</dbReference>
<dbReference type="InterPro" id="IPR050166">
    <property type="entry name" value="ABC_transporter_ATP-bind"/>
</dbReference>
<evidence type="ECO:0000256" key="3">
    <source>
        <dbReference type="ARBA" id="ARBA00022840"/>
    </source>
</evidence>
<keyword evidence="1" id="KW-0813">Transport</keyword>
<gene>
    <name evidence="5" type="ORF">A2Z00_05030</name>
</gene>
<dbReference type="STRING" id="1798370.A2Z00_05030"/>
<evidence type="ECO:0000313" key="6">
    <source>
        <dbReference type="Proteomes" id="UP000177268"/>
    </source>
</evidence>
<accession>A0A1F5ZGI0</accession>
<proteinExistence type="predicted"/>
<keyword evidence="2" id="KW-0547">Nucleotide-binding</keyword>
<dbReference type="InterPro" id="IPR003593">
    <property type="entry name" value="AAA+_ATPase"/>
</dbReference>
<dbReference type="PANTHER" id="PTHR42788">
    <property type="entry name" value="TAURINE IMPORT ATP-BINDING PROTEIN-RELATED"/>
    <property type="match status" value="1"/>
</dbReference>
<protein>
    <recommendedName>
        <fullName evidence="4">ABC transporter domain-containing protein</fullName>
    </recommendedName>
</protein>
<dbReference type="PANTHER" id="PTHR42788:SF13">
    <property type="entry name" value="ALIPHATIC SULFONATES IMPORT ATP-BINDING PROTEIN SSUB"/>
    <property type="match status" value="1"/>
</dbReference>
<evidence type="ECO:0000256" key="1">
    <source>
        <dbReference type="ARBA" id="ARBA00022448"/>
    </source>
</evidence>
<dbReference type="Proteomes" id="UP000177268">
    <property type="component" value="Unassembled WGS sequence"/>
</dbReference>
<dbReference type="InterPro" id="IPR003439">
    <property type="entry name" value="ABC_transporter-like_ATP-bd"/>
</dbReference>
<organism evidence="5 6">
    <name type="scientific">Candidatus Gottesmanbacteria bacterium RBG_13_45_10</name>
    <dbReference type="NCBI Taxonomy" id="1798370"/>
    <lineage>
        <taxon>Bacteria</taxon>
        <taxon>Candidatus Gottesmaniibacteriota</taxon>
    </lineage>
</organism>
<dbReference type="PROSITE" id="PS00211">
    <property type="entry name" value="ABC_TRANSPORTER_1"/>
    <property type="match status" value="1"/>
</dbReference>
<dbReference type="Pfam" id="PF00005">
    <property type="entry name" value="ABC_tran"/>
    <property type="match status" value="1"/>
</dbReference>
<keyword evidence="3" id="KW-0067">ATP-binding</keyword>
<dbReference type="InterPro" id="IPR027417">
    <property type="entry name" value="P-loop_NTPase"/>
</dbReference>
<dbReference type="InterPro" id="IPR017871">
    <property type="entry name" value="ABC_transporter-like_CS"/>
</dbReference>
<dbReference type="GO" id="GO:0005524">
    <property type="term" value="F:ATP binding"/>
    <property type="evidence" value="ECO:0007669"/>
    <property type="project" value="UniProtKB-KW"/>
</dbReference>
<feature type="non-terminal residue" evidence="5">
    <location>
        <position position="246"/>
    </location>
</feature>
<dbReference type="PROSITE" id="PS50893">
    <property type="entry name" value="ABC_TRANSPORTER_2"/>
    <property type="match status" value="1"/>
</dbReference>
<dbReference type="EMBL" id="MFIZ01000024">
    <property type="protein sequence ID" value="OGG11609.1"/>
    <property type="molecule type" value="Genomic_DNA"/>
</dbReference>